<dbReference type="FunFam" id="1.10.472.10:FF:000167">
    <property type="entry name" value="Mitotic cyclin 6"/>
    <property type="match status" value="1"/>
</dbReference>
<reference evidence="9" key="1">
    <citation type="journal article" date="2020" name="bioRxiv">
        <title>Hybrid origin of Populus tomentosa Carr. identified through genome sequencing and phylogenomic analysis.</title>
        <authorList>
            <person name="An X."/>
            <person name="Gao K."/>
            <person name="Chen Z."/>
            <person name="Li J."/>
            <person name="Yang X."/>
            <person name="Yang X."/>
            <person name="Zhou J."/>
            <person name="Guo T."/>
            <person name="Zhao T."/>
            <person name="Huang S."/>
            <person name="Miao D."/>
            <person name="Khan W.U."/>
            <person name="Rao P."/>
            <person name="Ye M."/>
            <person name="Lei B."/>
            <person name="Liao W."/>
            <person name="Wang J."/>
            <person name="Ji L."/>
            <person name="Li Y."/>
            <person name="Guo B."/>
            <person name="Mustafa N.S."/>
            <person name="Li S."/>
            <person name="Yun Q."/>
            <person name="Keller S.R."/>
            <person name="Mao J."/>
            <person name="Zhang R."/>
            <person name="Strauss S.H."/>
        </authorList>
    </citation>
    <scope>NUCLEOTIDE SEQUENCE</scope>
    <source>
        <strain evidence="9">GM15</strain>
        <tissue evidence="9">Leaf</tissue>
    </source>
</reference>
<dbReference type="EMBL" id="JAAWWB010000017">
    <property type="protein sequence ID" value="KAG6762645.1"/>
    <property type="molecule type" value="Genomic_DNA"/>
</dbReference>
<gene>
    <name evidence="9" type="ORF">POTOM_033159</name>
</gene>
<keyword evidence="4" id="KW-0131">Cell cycle</keyword>
<dbReference type="OrthoDB" id="5590282at2759"/>
<accession>A0A8X7Z5T2</accession>
<evidence type="ECO:0000259" key="8">
    <source>
        <dbReference type="SMART" id="SM01332"/>
    </source>
</evidence>
<evidence type="ECO:0000313" key="9">
    <source>
        <dbReference type="EMBL" id="KAG6762645.1"/>
    </source>
</evidence>
<feature type="compositionally biased region" description="Polar residues" evidence="6">
    <location>
        <begin position="43"/>
        <end position="60"/>
    </location>
</feature>
<feature type="domain" description="Cyclin C-terminal" evidence="8">
    <location>
        <begin position="254"/>
        <end position="414"/>
    </location>
</feature>
<dbReference type="Pfam" id="PF00134">
    <property type="entry name" value="Cyclin_N"/>
    <property type="match status" value="1"/>
</dbReference>
<name>A0A8X7Z5T2_POPTO</name>
<dbReference type="GO" id="GO:0051301">
    <property type="term" value="P:cell division"/>
    <property type="evidence" value="ECO:0007669"/>
    <property type="project" value="UniProtKB-KW"/>
</dbReference>
<evidence type="ECO:0000256" key="4">
    <source>
        <dbReference type="ARBA" id="ARBA00023306"/>
    </source>
</evidence>
<comment type="caution">
    <text evidence="9">The sequence shown here is derived from an EMBL/GenBank/DDBJ whole genome shotgun (WGS) entry which is preliminary data.</text>
</comment>
<dbReference type="InterPro" id="IPR013763">
    <property type="entry name" value="Cyclin-like_dom"/>
</dbReference>
<keyword evidence="2" id="KW-0132">Cell division</keyword>
<keyword evidence="3 5" id="KW-0195">Cyclin</keyword>
<dbReference type="PANTHER" id="PTHR10177">
    <property type="entry name" value="CYCLINS"/>
    <property type="match status" value="1"/>
</dbReference>
<evidence type="ECO:0000256" key="1">
    <source>
        <dbReference type="ARBA" id="ARBA00006955"/>
    </source>
</evidence>
<dbReference type="InterPro" id="IPR006671">
    <property type="entry name" value="Cyclin_N"/>
</dbReference>
<sequence>MSENENHVQSTRSSSSSSSRKRAPKAHHPLPPSKKRRVPLGELTNSLHITTNNSDCNISDSKYAAKEDDSPPPSTASSRDSDFETTPKNECEVKEGNHNDLEKFPSTESIQKSGLRRCSYTSSIYRYLHSLEMEGNRRCLSNYMREVQDDVSGNMREILVDWLVEVAEEYRLVSDTLYLTVSYIDRFLSSQALSRNNLQLLGVSCMLIASKYEEISPPQVESFCHITDNTYTKDQVLDMEKQVLKSLNYEMGAPTTINFLRQNLAESCSRELRSRLTYLCCIQNSSDLQFELLSCYLAELSLLEYGCMRFLPSMIAASAVFLSSFTIQPQMHPWSMTLQHHSGYRPSDLKECVLAIHDIQLNRKGSSSRAVRDKYTQNKDTGLQLININMVIFLPSLLLFSWGQFKHVATLSPPSEVPGCYFAAINELCSVRFSRMR</sequence>
<evidence type="ECO:0008006" key="11">
    <source>
        <dbReference type="Google" id="ProtNLM"/>
    </source>
</evidence>
<dbReference type="SMART" id="SM01332">
    <property type="entry name" value="Cyclin_C"/>
    <property type="match status" value="1"/>
</dbReference>
<feature type="domain" description="Cyclin-like" evidence="7">
    <location>
        <begin position="274"/>
        <end position="358"/>
    </location>
</feature>
<dbReference type="Proteomes" id="UP000886885">
    <property type="component" value="Chromosome 9A"/>
</dbReference>
<feature type="compositionally biased region" description="Basic residues" evidence="6">
    <location>
        <begin position="19"/>
        <end position="38"/>
    </location>
</feature>
<keyword evidence="10" id="KW-1185">Reference proteome</keyword>
<feature type="domain" description="Cyclin-like" evidence="7">
    <location>
        <begin position="161"/>
        <end position="245"/>
    </location>
</feature>
<organism evidence="9 10">
    <name type="scientific">Populus tomentosa</name>
    <name type="common">Chinese white poplar</name>
    <dbReference type="NCBI Taxonomy" id="118781"/>
    <lineage>
        <taxon>Eukaryota</taxon>
        <taxon>Viridiplantae</taxon>
        <taxon>Streptophyta</taxon>
        <taxon>Embryophyta</taxon>
        <taxon>Tracheophyta</taxon>
        <taxon>Spermatophyta</taxon>
        <taxon>Magnoliopsida</taxon>
        <taxon>eudicotyledons</taxon>
        <taxon>Gunneridae</taxon>
        <taxon>Pentapetalae</taxon>
        <taxon>rosids</taxon>
        <taxon>fabids</taxon>
        <taxon>Malpighiales</taxon>
        <taxon>Salicaceae</taxon>
        <taxon>Saliceae</taxon>
        <taxon>Populus</taxon>
    </lineage>
</organism>
<evidence type="ECO:0000256" key="6">
    <source>
        <dbReference type="SAM" id="MobiDB-lite"/>
    </source>
</evidence>
<protein>
    <recommendedName>
        <fullName evidence="11">B-like cyclin</fullName>
    </recommendedName>
</protein>
<evidence type="ECO:0000256" key="2">
    <source>
        <dbReference type="ARBA" id="ARBA00022618"/>
    </source>
</evidence>
<feature type="compositionally biased region" description="Basic and acidic residues" evidence="6">
    <location>
        <begin position="79"/>
        <end position="104"/>
    </location>
</feature>
<evidence type="ECO:0000256" key="5">
    <source>
        <dbReference type="RuleBase" id="RU000383"/>
    </source>
</evidence>
<dbReference type="Pfam" id="PF02984">
    <property type="entry name" value="Cyclin_C"/>
    <property type="match status" value="1"/>
</dbReference>
<dbReference type="PIRSF" id="PIRSF001771">
    <property type="entry name" value="Cyclin_A_B_D_E"/>
    <property type="match status" value="1"/>
</dbReference>
<dbReference type="PROSITE" id="PS00292">
    <property type="entry name" value="CYCLINS"/>
    <property type="match status" value="1"/>
</dbReference>
<feature type="region of interest" description="Disordered" evidence="6">
    <location>
        <begin position="1"/>
        <end position="104"/>
    </location>
</feature>
<dbReference type="SMART" id="SM00385">
    <property type="entry name" value="CYCLIN"/>
    <property type="match status" value="2"/>
</dbReference>
<dbReference type="InterPro" id="IPR004367">
    <property type="entry name" value="Cyclin_C-dom"/>
</dbReference>
<dbReference type="FunFam" id="1.10.472.10:FF:000013">
    <property type="entry name" value="Cyclin A1"/>
    <property type="match status" value="1"/>
</dbReference>
<dbReference type="AlphaFoldDB" id="A0A8X7Z5T2"/>
<dbReference type="InterPro" id="IPR046965">
    <property type="entry name" value="Cyclin_A/B-like"/>
</dbReference>
<dbReference type="InterPro" id="IPR048258">
    <property type="entry name" value="Cyclins_cyclin-box"/>
</dbReference>
<evidence type="ECO:0000313" key="10">
    <source>
        <dbReference type="Proteomes" id="UP000886885"/>
    </source>
</evidence>
<dbReference type="InterPro" id="IPR039361">
    <property type="entry name" value="Cyclin"/>
</dbReference>
<proteinExistence type="inferred from homology"/>
<evidence type="ECO:0000256" key="3">
    <source>
        <dbReference type="ARBA" id="ARBA00023127"/>
    </source>
</evidence>
<comment type="similarity">
    <text evidence="1">Belongs to the cyclin family. Cyclin AB subfamily.</text>
</comment>
<evidence type="ECO:0000259" key="7">
    <source>
        <dbReference type="SMART" id="SM00385"/>
    </source>
</evidence>